<sequence>MLQSKDPQAWQQLIRLLAERVASDVLSRNESEPKADLRDNSCKQSNANHHARNHLRSV</sequence>
<feature type="compositionally biased region" description="Basic residues" evidence="1">
    <location>
        <begin position="49"/>
        <end position="58"/>
    </location>
</feature>
<evidence type="ECO:0000313" key="3">
    <source>
        <dbReference type="Proteomes" id="UP000680067"/>
    </source>
</evidence>
<dbReference type="RefSeq" id="WP_212687970.1">
    <property type="nucleotide sequence ID" value="NZ_JAGSPN010000007.1"/>
</dbReference>
<organism evidence="2 3">
    <name type="scientific">Undibacterium luofuense</name>
    <dbReference type="NCBI Taxonomy" id="2828733"/>
    <lineage>
        <taxon>Bacteria</taxon>
        <taxon>Pseudomonadati</taxon>
        <taxon>Pseudomonadota</taxon>
        <taxon>Betaproteobacteria</taxon>
        <taxon>Burkholderiales</taxon>
        <taxon>Oxalobacteraceae</taxon>
        <taxon>Undibacterium</taxon>
    </lineage>
</organism>
<reference evidence="2" key="1">
    <citation type="submission" date="2021-04" db="EMBL/GenBank/DDBJ databases">
        <title>novel species isolated from subtropical streams in China.</title>
        <authorList>
            <person name="Lu H."/>
        </authorList>
    </citation>
    <scope>NUCLEOTIDE SEQUENCE</scope>
    <source>
        <strain evidence="2">LFS511W</strain>
    </source>
</reference>
<evidence type="ECO:0000313" key="2">
    <source>
        <dbReference type="EMBL" id="MBR7782663.1"/>
    </source>
</evidence>
<proteinExistence type="predicted"/>
<dbReference type="AlphaFoldDB" id="A0A941I8A5"/>
<feature type="compositionally biased region" description="Basic and acidic residues" evidence="1">
    <location>
        <begin position="25"/>
        <end position="41"/>
    </location>
</feature>
<dbReference type="Proteomes" id="UP000680067">
    <property type="component" value="Unassembled WGS sequence"/>
</dbReference>
<evidence type="ECO:0008006" key="4">
    <source>
        <dbReference type="Google" id="ProtNLM"/>
    </source>
</evidence>
<dbReference type="EMBL" id="JAGSPN010000007">
    <property type="protein sequence ID" value="MBR7782663.1"/>
    <property type="molecule type" value="Genomic_DNA"/>
</dbReference>
<feature type="region of interest" description="Disordered" evidence="1">
    <location>
        <begin position="25"/>
        <end position="58"/>
    </location>
</feature>
<gene>
    <name evidence="2" type="ORF">KDM89_10955</name>
</gene>
<name>A0A941I8A5_9BURK</name>
<keyword evidence="3" id="KW-1185">Reference proteome</keyword>
<protein>
    <recommendedName>
        <fullName evidence="4">Transposase, Mutator family</fullName>
    </recommendedName>
</protein>
<comment type="caution">
    <text evidence="2">The sequence shown here is derived from an EMBL/GenBank/DDBJ whole genome shotgun (WGS) entry which is preliminary data.</text>
</comment>
<evidence type="ECO:0000256" key="1">
    <source>
        <dbReference type="SAM" id="MobiDB-lite"/>
    </source>
</evidence>
<accession>A0A941I8A5</accession>